<evidence type="ECO:0000256" key="2">
    <source>
        <dbReference type="SAM" id="Phobius"/>
    </source>
</evidence>
<evidence type="ECO:0000313" key="4">
    <source>
        <dbReference type="Proteomes" id="UP001171606"/>
    </source>
</evidence>
<feature type="compositionally biased region" description="Basic and acidic residues" evidence="1">
    <location>
        <begin position="48"/>
        <end position="62"/>
    </location>
</feature>
<name>A0ABT8PI42_9BURK</name>
<gene>
    <name evidence="3" type="ORF">QZM52_24985</name>
</gene>
<sequence length="121" mass="12888">MLKSLFTGAFRSPVKFLALCLAVYIAAHSIFVALLMVGAAFNHFKGSAKKEPCSSDRDHAGRQDVATEAPQAAARGQARSARSDMQATTVPQRQYAKSAVVIPMHARLSSATAQPLKTGTK</sequence>
<feature type="compositionally biased region" description="Low complexity" evidence="1">
    <location>
        <begin position="69"/>
        <end position="80"/>
    </location>
</feature>
<keyword evidence="2" id="KW-0472">Membrane</keyword>
<dbReference type="RefSeq" id="WP_301756667.1">
    <property type="nucleotide sequence ID" value="NZ_JAUJSQ010000011.1"/>
</dbReference>
<reference evidence="3" key="1">
    <citation type="submission" date="2023-07" db="EMBL/GenBank/DDBJ databases">
        <title>A collection of bacterial strains from the Burkholderia cepacia Research Laboratory and Repository.</title>
        <authorList>
            <person name="Lipuma J."/>
            <person name="Spilker T."/>
            <person name="Caverly L."/>
        </authorList>
    </citation>
    <scope>NUCLEOTIDE SEQUENCE</scope>
    <source>
        <strain evidence="3">AU42020</strain>
    </source>
</reference>
<accession>A0ABT8PI42</accession>
<evidence type="ECO:0000313" key="3">
    <source>
        <dbReference type="EMBL" id="MDN7934547.1"/>
    </source>
</evidence>
<dbReference type="EMBL" id="JAUJSQ010000011">
    <property type="protein sequence ID" value="MDN7934547.1"/>
    <property type="molecule type" value="Genomic_DNA"/>
</dbReference>
<proteinExistence type="predicted"/>
<keyword evidence="4" id="KW-1185">Reference proteome</keyword>
<keyword evidence="2" id="KW-1133">Transmembrane helix</keyword>
<evidence type="ECO:0000256" key="1">
    <source>
        <dbReference type="SAM" id="MobiDB-lite"/>
    </source>
</evidence>
<feature type="transmembrane region" description="Helical" evidence="2">
    <location>
        <begin position="16"/>
        <end position="41"/>
    </location>
</feature>
<organism evidence="3 4">
    <name type="scientific">Burkholderia metallica</name>
    <dbReference type="NCBI Taxonomy" id="488729"/>
    <lineage>
        <taxon>Bacteria</taxon>
        <taxon>Pseudomonadati</taxon>
        <taxon>Pseudomonadota</taxon>
        <taxon>Betaproteobacteria</taxon>
        <taxon>Burkholderiales</taxon>
        <taxon>Burkholderiaceae</taxon>
        <taxon>Burkholderia</taxon>
        <taxon>Burkholderia cepacia complex</taxon>
    </lineage>
</organism>
<dbReference type="Proteomes" id="UP001171606">
    <property type="component" value="Unassembled WGS sequence"/>
</dbReference>
<comment type="caution">
    <text evidence="3">The sequence shown here is derived from an EMBL/GenBank/DDBJ whole genome shotgun (WGS) entry which is preliminary data.</text>
</comment>
<protein>
    <submittedName>
        <fullName evidence="3">Uncharacterized protein</fullName>
    </submittedName>
</protein>
<keyword evidence="2" id="KW-0812">Transmembrane</keyword>
<feature type="region of interest" description="Disordered" evidence="1">
    <location>
        <begin position="46"/>
        <end position="91"/>
    </location>
</feature>